<reference evidence="1 2" key="1">
    <citation type="submission" date="2023-07" db="EMBL/GenBank/DDBJ databases">
        <title>Sequencing the genomes of 1000 actinobacteria strains.</title>
        <authorList>
            <person name="Klenk H.-P."/>
        </authorList>
    </citation>
    <scope>NUCLEOTIDE SEQUENCE [LARGE SCALE GENOMIC DNA]</scope>
    <source>
        <strain evidence="1 2">DSM 15539</strain>
    </source>
</reference>
<proteinExistence type="predicted"/>
<keyword evidence="2" id="KW-1185">Reference proteome</keyword>
<dbReference type="Proteomes" id="UP001266099">
    <property type="component" value="Unassembled WGS sequence"/>
</dbReference>
<dbReference type="EMBL" id="JAVDUJ010000001">
    <property type="protein sequence ID" value="MDR6939377.1"/>
    <property type="molecule type" value="Genomic_DNA"/>
</dbReference>
<comment type="caution">
    <text evidence="1">The sequence shown here is derived from an EMBL/GenBank/DDBJ whole genome shotgun (WGS) entry which is preliminary data.</text>
</comment>
<evidence type="ECO:0000313" key="2">
    <source>
        <dbReference type="Proteomes" id="UP001266099"/>
    </source>
</evidence>
<accession>A0ABU1T1W5</accession>
<protein>
    <submittedName>
        <fullName evidence="1">Evolved beta-galactosidase subunit beta</fullName>
    </submittedName>
</protein>
<dbReference type="RefSeq" id="WP_309956018.1">
    <property type="nucleotide sequence ID" value="NZ_JAVDUJ010000001.1"/>
</dbReference>
<name>A0ABU1T1W5_9ACTO</name>
<organism evidence="1 2">
    <name type="scientific">Arcanobacterium hippocoleae</name>
    <dbReference type="NCBI Taxonomy" id="149017"/>
    <lineage>
        <taxon>Bacteria</taxon>
        <taxon>Bacillati</taxon>
        <taxon>Actinomycetota</taxon>
        <taxon>Actinomycetes</taxon>
        <taxon>Actinomycetales</taxon>
        <taxon>Actinomycetaceae</taxon>
        <taxon>Arcanobacterium</taxon>
    </lineage>
</organism>
<sequence>MLRYSNLTSARQVLAGTKKWDRTFEAIAAAESLPSGITFSVGDSLTWRRIDGENSDPDFIQSIRYLRVLYCASGTAEIAVLRGGQMKEPYSDLTDRMLVEVQSQRANSFGKAPEVIKISIQPGNLVIFDAPEATQLFTSRDFSGVQLRVTVEGISFHNK</sequence>
<gene>
    <name evidence="1" type="ORF">J2S36_000920</name>
</gene>
<evidence type="ECO:0000313" key="1">
    <source>
        <dbReference type="EMBL" id="MDR6939377.1"/>
    </source>
</evidence>